<dbReference type="GO" id="GO:0023051">
    <property type="term" value="P:regulation of signaling"/>
    <property type="evidence" value="ECO:0007669"/>
    <property type="project" value="UniProtKB-ARBA"/>
</dbReference>
<comment type="subcellular location">
    <subcellularLocation>
        <location evidence="1">Cytoplasm</location>
    </subcellularLocation>
</comment>
<dbReference type="FunFam" id="3.40.50.880:FF:000022">
    <property type="entry name" value="protein deglycase DJ-1"/>
    <property type="match status" value="1"/>
</dbReference>
<gene>
    <name evidence="6" type="ORF">BCR32DRAFT_329811</name>
</gene>
<dbReference type="InterPro" id="IPR002818">
    <property type="entry name" value="DJ-1/PfpI"/>
</dbReference>
<dbReference type="InterPro" id="IPR029062">
    <property type="entry name" value="Class_I_gatase-like"/>
</dbReference>
<proteinExistence type="predicted"/>
<dbReference type="InterPro" id="IPR050325">
    <property type="entry name" value="Prot/Nucl_acid_deglycase"/>
</dbReference>
<dbReference type="EMBL" id="MCFG01000357">
    <property type="protein sequence ID" value="ORX75425.1"/>
    <property type="molecule type" value="Genomic_DNA"/>
</dbReference>
<accession>A0A1Y1WPW7</accession>
<dbReference type="GO" id="GO:0019172">
    <property type="term" value="F:glyoxalase III activity"/>
    <property type="evidence" value="ECO:0007669"/>
    <property type="project" value="UniProtKB-EC"/>
</dbReference>
<dbReference type="CDD" id="cd03135">
    <property type="entry name" value="GATase1_DJ-1"/>
    <property type="match status" value="1"/>
</dbReference>
<sequence>MAKTVLFLLSEGSEEMESTITIDVLRRAGIDVTVAGLQGAQPLLCSRNVVIKPDVALDDIKDKLAFDAIVLPGGNDGSHNFCINPTVQQLLKDYYNAKKLVAAICAAPTAILTAGIHKGGRITSYPTLESKFTDYKYLQDRVVVDANVITSRGPGTTIEFALAIVTYLVDAAKAKEVAGPMVVSNDVMATL</sequence>
<protein>
    <recommendedName>
        <fullName evidence="2">D-lactate dehydratase</fullName>
        <ecNumber evidence="2">4.2.1.130</ecNumber>
    </recommendedName>
</protein>
<evidence type="ECO:0000256" key="2">
    <source>
        <dbReference type="ARBA" id="ARBA00013134"/>
    </source>
</evidence>
<evidence type="ECO:0000256" key="4">
    <source>
        <dbReference type="ARBA" id="ARBA00048082"/>
    </source>
</evidence>
<evidence type="ECO:0000313" key="6">
    <source>
        <dbReference type="EMBL" id="ORX75425.1"/>
    </source>
</evidence>
<dbReference type="OrthoDB" id="543156at2759"/>
<evidence type="ECO:0000313" key="7">
    <source>
        <dbReference type="Proteomes" id="UP000193944"/>
    </source>
</evidence>
<reference evidence="6 7" key="2">
    <citation type="submission" date="2016-08" db="EMBL/GenBank/DDBJ databases">
        <title>Pervasive Adenine N6-methylation of Active Genes in Fungi.</title>
        <authorList>
            <consortium name="DOE Joint Genome Institute"/>
            <person name="Mondo S.J."/>
            <person name="Dannebaum R.O."/>
            <person name="Kuo R.C."/>
            <person name="Labutti K."/>
            <person name="Haridas S."/>
            <person name="Kuo A."/>
            <person name="Salamov A."/>
            <person name="Ahrendt S.R."/>
            <person name="Lipzen A."/>
            <person name="Sullivan W."/>
            <person name="Andreopoulos W.B."/>
            <person name="Clum A."/>
            <person name="Lindquist E."/>
            <person name="Daum C."/>
            <person name="Ramamoorthy G.K."/>
            <person name="Gryganskyi A."/>
            <person name="Culley D."/>
            <person name="Magnuson J.K."/>
            <person name="James T.Y."/>
            <person name="O'Malley M.A."/>
            <person name="Stajich J.E."/>
            <person name="Spatafora J.W."/>
            <person name="Visel A."/>
            <person name="Grigoriev I.V."/>
        </authorList>
    </citation>
    <scope>NUCLEOTIDE SEQUENCE [LARGE SCALE GENOMIC DNA]</scope>
    <source>
        <strain evidence="6 7">S4</strain>
    </source>
</reference>
<dbReference type="PANTHER" id="PTHR48094:SF12">
    <property type="entry name" value="PARKINSON DISEASE PROTEIN 7 HOMOLOG"/>
    <property type="match status" value="1"/>
</dbReference>
<dbReference type="PANTHER" id="PTHR48094">
    <property type="entry name" value="PROTEIN/NUCLEIC ACID DEGLYCASE DJ-1-RELATED"/>
    <property type="match status" value="1"/>
</dbReference>
<dbReference type="AlphaFoldDB" id="A0A1Y1WPW7"/>
<organism evidence="6 7">
    <name type="scientific">Anaeromyces robustus</name>
    <dbReference type="NCBI Taxonomy" id="1754192"/>
    <lineage>
        <taxon>Eukaryota</taxon>
        <taxon>Fungi</taxon>
        <taxon>Fungi incertae sedis</taxon>
        <taxon>Chytridiomycota</taxon>
        <taxon>Chytridiomycota incertae sedis</taxon>
        <taxon>Neocallimastigomycetes</taxon>
        <taxon>Neocallimastigales</taxon>
        <taxon>Neocallimastigaceae</taxon>
        <taxon>Anaeromyces</taxon>
    </lineage>
</organism>
<dbReference type="EC" id="4.2.1.130" evidence="2"/>
<dbReference type="GO" id="GO:0005739">
    <property type="term" value="C:mitochondrion"/>
    <property type="evidence" value="ECO:0007669"/>
    <property type="project" value="TreeGrafter"/>
</dbReference>
<dbReference type="Pfam" id="PF01965">
    <property type="entry name" value="DJ-1_PfpI"/>
    <property type="match status" value="1"/>
</dbReference>
<feature type="domain" description="DJ-1/PfpI" evidence="5">
    <location>
        <begin position="3"/>
        <end position="166"/>
    </location>
</feature>
<dbReference type="InterPro" id="IPR006287">
    <property type="entry name" value="DJ-1"/>
</dbReference>
<name>A0A1Y1WPW7_9FUNG</name>
<evidence type="ECO:0000256" key="3">
    <source>
        <dbReference type="ARBA" id="ARBA00022490"/>
    </source>
</evidence>
<dbReference type="SUPFAM" id="SSF52317">
    <property type="entry name" value="Class I glutamine amidotransferase-like"/>
    <property type="match status" value="1"/>
</dbReference>
<evidence type="ECO:0000256" key="1">
    <source>
        <dbReference type="ARBA" id="ARBA00004496"/>
    </source>
</evidence>
<keyword evidence="7" id="KW-1185">Reference proteome</keyword>
<comment type="caution">
    <text evidence="6">The sequence shown here is derived from an EMBL/GenBank/DDBJ whole genome shotgun (WGS) entry which is preliminary data.</text>
</comment>
<dbReference type="NCBIfam" id="TIGR01383">
    <property type="entry name" value="not_thiJ"/>
    <property type="match status" value="1"/>
</dbReference>
<dbReference type="Gene3D" id="3.40.50.880">
    <property type="match status" value="1"/>
</dbReference>
<dbReference type="GO" id="GO:0005634">
    <property type="term" value="C:nucleus"/>
    <property type="evidence" value="ECO:0007669"/>
    <property type="project" value="TreeGrafter"/>
</dbReference>
<comment type="catalytic activity">
    <reaction evidence="4">
        <text>methylglyoxal + H2O = (R)-lactate + H(+)</text>
        <dbReference type="Rhea" id="RHEA:27754"/>
        <dbReference type="ChEBI" id="CHEBI:15377"/>
        <dbReference type="ChEBI" id="CHEBI:15378"/>
        <dbReference type="ChEBI" id="CHEBI:16004"/>
        <dbReference type="ChEBI" id="CHEBI:17158"/>
        <dbReference type="EC" id="4.2.1.130"/>
    </reaction>
</comment>
<keyword evidence="3" id="KW-0963">Cytoplasm</keyword>
<dbReference type="GO" id="GO:0006979">
    <property type="term" value="P:response to oxidative stress"/>
    <property type="evidence" value="ECO:0007669"/>
    <property type="project" value="TreeGrafter"/>
</dbReference>
<dbReference type="GO" id="GO:1903189">
    <property type="term" value="P:glyoxal metabolic process"/>
    <property type="evidence" value="ECO:0007669"/>
    <property type="project" value="TreeGrafter"/>
</dbReference>
<dbReference type="Proteomes" id="UP000193944">
    <property type="component" value="Unassembled WGS sequence"/>
</dbReference>
<dbReference type="STRING" id="1754192.A0A1Y1WPW7"/>
<reference evidence="6 7" key="1">
    <citation type="submission" date="2016-08" db="EMBL/GenBank/DDBJ databases">
        <title>A Parts List for Fungal Cellulosomes Revealed by Comparative Genomics.</title>
        <authorList>
            <consortium name="DOE Joint Genome Institute"/>
            <person name="Haitjema C.H."/>
            <person name="Gilmore S.P."/>
            <person name="Henske J.K."/>
            <person name="Solomon K.V."/>
            <person name="De Groot R."/>
            <person name="Kuo A."/>
            <person name="Mondo S.J."/>
            <person name="Salamov A.A."/>
            <person name="Labutti K."/>
            <person name="Zhao Z."/>
            <person name="Chiniquy J."/>
            <person name="Barry K."/>
            <person name="Brewer H.M."/>
            <person name="Purvine S.O."/>
            <person name="Wright A.T."/>
            <person name="Boxma B."/>
            <person name="Van Alen T."/>
            <person name="Hackstein J.H."/>
            <person name="Baker S.E."/>
            <person name="Grigoriev I.V."/>
            <person name="O'Malley M.A."/>
        </authorList>
    </citation>
    <scope>NUCLEOTIDE SEQUENCE [LARGE SCALE GENOMIC DNA]</scope>
    <source>
        <strain evidence="6 7">S4</strain>
    </source>
</reference>
<evidence type="ECO:0000259" key="5">
    <source>
        <dbReference type="Pfam" id="PF01965"/>
    </source>
</evidence>
<dbReference type="GO" id="GO:0010646">
    <property type="term" value="P:regulation of cell communication"/>
    <property type="evidence" value="ECO:0007669"/>
    <property type="project" value="UniProtKB-ARBA"/>
</dbReference>